<dbReference type="EMBL" id="BMEC01000001">
    <property type="protein sequence ID" value="GGC20564.1"/>
    <property type="molecule type" value="Genomic_DNA"/>
</dbReference>
<dbReference type="Proteomes" id="UP000636010">
    <property type="component" value="Unassembled WGS sequence"/>
</dbReference>
<feature type="domain" description="Cyclic nucleotide-binding" evidence="1">
    <location>
        <begin position="10"/>
        <end position="79"/>
    </location>
</feature>
<dbReference type="InterPro" id="IPR018490">
    <property type="entry name" value="cNMP-bd_dom_sf"/>
</dbReference>
<dbReference type="InterPro" id="IPR014710">
    <property type="entry name" value="RmlC-like_jellyroll"/>
</dbReference>
<keyword evidence="3" id="KW-1185">Reference proteome</keyword>
<reference evidence="3" key="1">
    <citation type="journal article" date="2019" name="Int. J. Syst. Evol. Microbiol.">
        <title>The Global Catalogue of Microorganisms (GCM) 10K type strain sequencing project: providing services to taxonomists for standard genome sequencing and annotation.</title>
        <authorList>
            <consortium name="The Broad Institute Genomics Platform"/>
            <consortium name="The Broad Institute Genome Sequencing Center for Infectious Disease"/>
            <person name="Wu L."/>
            <person name="Ma J."/>
        </authorList>
    </citation>
    <scope>NUCLEOTIDE SEQUENCE [LARGE SCALE GENOMIC DNA]</scope>
    <source>
        <strain evidence="3">CGMCC 1.10832</strain>
    </source>
</reference>
<dbReference type="Pfam" id="PF00027">
    <property type="entry name" value="cNMP_binding"/>
    <property type="match status" value="1"/>
</dbReference>
<evidence type="ECO:0000313" key="3">
    <source>
        <dbReference type="Proteomes" id="UP000636010"/>
    </source>
</evidence>
<evidence type="ECO:0000313" key="2">
    <source>
        <dbReference type="EMBL" id="GGC20564.1"/>
    </source>
</evidence>
<name>A0ABQ1L9C0_9BACT</name>
<proteinExistence type="predicted"/>
<sequence>MNNLLSYICSLTPFSEEDWEYLKPALTKRTFARNELLLREGEVCSSLFYIDAGYCKSYYEIDGNIKNTELFFENEIATNVTSFGSGLESKYNIIACEPLITIVFNKDKLFELSKQHPKIENLGRICLRQFAVKQEEFLAIFKLYSPKERLEYIETHHPHIVQRVSLTQLASFLGVTRETLSRIRNRRIS</sequence>
<dbReference type="RefSeq" id="WP_188459950.1">
    <property type="nucleotide sequence ID" value="NZ_BAABHU010000001.1"/>
</dbReference>
<dbReference type="InterPro" id="IPR000595">
    <property type="entry name" value="cNMP-bd_dom"/>
</dbReference>
<dbReference type="SUPFAM" id="SSF51206">
    <property type="entry name" value="cAMP-binding domain-like"/>
    <property type="match status" value="1"/>
</dbReference>
<protein>
    <submittedName>
        <fullName evidence="2">Cyclic nucleotide-binding protein</fullName>
    </submittedName>
</protein>
<dbReference type="CDD" id="cd00038">
    <property type="entry name" value="CAP_ED"/>
    <property type="match status" value="1"/>
</dbReference>
<dbReference type="PROSITE" id="PS50042">
    <property type="entry name" value="CNMP_BINDING_3"/>
    <property type="match status" value="1"/>
</dbReference>
<evidence type="ECO:0000259" key="1">
    <source>
        <dbReference type="PROSITE" id="PS50042"/>
    </source>
</evidence>
<organism evidence="2 3">
    <name type="scientific">Marivirga lumbricoides</name>
    <dbReference type="NCBI Taxonomy" id="1046115"/>
    <lineage>
        <taxon>Bacteria</taxon>
        <taxon>Pseudomonadati</taxon>
        <taxon>Bacteroidota</taxon>
        <taxon>Cytophagia</taxon>
        <taxon>Cytophagales</taxon>
        <taxon>Marivirgaceae</taxon>
        <taxon>Marivirga</taxon>
    </lineage>
</organism>
<gene>
    <name evidence="2" type="ORF">GCM10011506_02100</name>
</gene>
<comment type="caution">
    <text evidence="2">The sequence shown here is derived from an EMBL/GenBank/DDBJ whole genome shotgun (WGS) entry which is preliminary data.</text>
</comment>
<dbReference type="Gene3D" id="2.60.120.10">
    <property type="entry name" value="Jelly Rolls"/>
    <property type="match status" value="1"/>
</dbReference>
<accession>A0ABQ1L9C0</accession>